<evidence type="ECO:0000313" key="2">
    <source>
        <dbReference type="Proteomes" id="UP000198575"/>
    </source>
</evidence>
<evidence type="ECO:0008006" key="3">
    <source>
        <dbReference type="Google" id="ProtNLM"/>
    </source>
</evidence>
<accession>A0A1I5AFC4</accession>
<evidence type="ECO:0000313" key="1">
    <source>
        <dbReference type="EMBL" id="SFN61135.1"/>
    </source>
</evidence>
<organism evidence="1 2">
    <name type="scientific">Dokdonella immobilis</name>
    <dbReference type="NCBI Taxonomy" id="578942"/>
    <lineage>
        <taxon>Bacteria</taxon>
        <taxon>Pseudomonadati</taxon>
        <taxon>Pseudomonadota</taxon>
        <taxon>Gammaproteobacteria</taxon>
        <taxon>Lysobacterales</taxon>
        <taxon>Rhodanobacteraceae</taxon>
        <taxon>Dokdonella</taxon>
    </lineage>
</organism>
<gene>
    <name evidence="1" type="ORF">SAMN05216289_1372</name>
</gene>
<dbReference type="InterPro" id="IPR012334">
    <property type="entry name" value="Pectin_lyas_fold"/>
</dbReference>
<keyword evidence="2" id="KW-1185">Reference proteome</keyword>
<dbReference type="InterPro" id="IPR011050">
    <property type="entry name" value="Pectin_lyase_fold/virulence"/>
</dbReference>
<protein>
    <recommendedName>
        <fullName evidence="3">Right handed beta helix region</fullName>
    </recommendedName>
</protein>
<sequence length="643" mass="68339">MSLQRQRELASRVLLLVLFLVSNSIHAETVRATGRQGSIPVVVRVEGLALGSEVQLDRAGELLTANLNDEFDFATPALPGAALGIDVVAQPPGQVCAVSELAPATVPVDSSPVFIRCLSIPGASVVVPETLPGGPLRVLRGESAVRGMAYPGLPYESRLGVVGGTFPYEFRIIAVTMGGTPMPPSSVSIDFRHGTLRFTPATETSVAIEVEIRDSASPQQVLTHSIAIDVATAPFVFVAEDGIDSAGRGSLAQPYRTLGYALPRTSPVQAIMLRRGSYLTGGFIIGDTHAKTILAYPDEVPEIDLDYAGSITVRIDQLPGARLEGLDIRHVQQYGIFSDPSTPGLVLRHLRFVEGREGSAPSENPAFVHGRGDTGNNSRHALIVQDSDFGPFQMLSSGAYAFTLFDAGDSLIENNQIRLGATSGGIHDKDNSQGNTYRENYIAFSTANATSSGIAVSAQYNSVDVHIHHNLLINAGVRLGVQCFQETCYMRNHDVHHNTLVGAGLTFSWGVFNPTSFGSRFSHNIVSSGSEAPYAWHSCLGSVPAAFDTQLDIGTNLIETTSSRAMRDTECGGGPMNMGWSAWRDTHGMDTAQSGSVVTATTALTGSGPTIGLPATDPRRPALGHLYQPAPTLVDVIFADSFE</sequence>
<dbReference type="AlphaFoldDB" id="A0A1I5AFC4"/>
<dbReference type="SUPFAM" id="SSF51126">
    <property type="entry name" value="Pectin lyase-like"/>
    <property type="match status" value="1"/>
</dbReference>
<dbReference type="Proteomes" id="UP000198575">
    <property type="component" value="Unassembled WGS sequence"/>
</dbReference>
<dbReference type="Gene3D" id="2.160.20.10">
    <property type="entry name" value="Single-stranded right-handed beta-helix, Pectin lyase-like"/>
    <property type="match status" value="1"/>
</dbReference>
<dbReference type="EMBL" id="FOVF01000037">
    <property type="protein sequence ID" value="SFN61135.1"/>
    <property type="molecule type" value="Genomic_DNA"/>
</dbReference>
<proteinExistence type="predicted"/>
<name>A0A1I5AFC4_9GAMM</name>
<reference evidence="1 2" key="1">
    <citation type="submission" date="2016-10" db="EMBL/GenBank/DDBJ databases">
        <authorList>
            <person name="de Groot N.N."/>
        </authorList>
    </citation>
    <scope>NUCLEOTIDE SEQUENCE [LARGE SCALE GENOMIC DNA]</scope>
    <source>
        <strain evidence="1 2">CGMCC 1.7659</strain>
    </source>
</reference>